<evidence type="ECO:0000313" key="6">
    <source>
        <dbReference type="Proteomes" id="UP000770717"/>
    </source>
</evidence>
<dbReference type="InterPro" id="IPR020837">
    <property type="entry name" value="Fibrinogen_CS"/>
</dbReference>
<dbReference type="GO" id="GO:0097367">
    <property type="term" value="F:carbohydrate derivative binding"/>
    <property type="evidence" value="ECO:0007669"/>
    <property type="project" value="TreeGrafter"/>
</dbReference>
<dbReference type="Proteomes" id="UP000770717">
    <property type="component" value="Unassembled WGS sequence"/>
</dbReference>
<dbReference type="InterPro" id="IPR050373">
    <property type="entry name" value="Fibrinogen_C-term_domain"/>
</dbReference>
<gene>
    <name evidence="5" type="ORF">GDO78_013033</name>
</gene>
<dbReference type="GO" id="GO:0003823">
    <property type="term" value="F:antigen binding"/>
    <property type="evidence" value="ECO:0007669"/>
    <property type="project" value="TreeGrafter"/>
</dbReference>
<dbReference type="InterPro" id="IPR014716">
    <property type="entry name" value="Fibrinogen_a/b/g_C_1"/>
</dbReference>
<dbReference type="InterPro" id="IPR002181">
    <property type="entry name" value="Fibrinogen_a/b/g_C_dom"/>
</dbReference>
<feature type="region of interest" description="Disordered" evidence="2">
    <location>
        <begin position="44"/>
        <end position="87"/>
    </location>
</feature>
<sequence>MWISWMAVIWMVVVFCDADDSCPEVKILGVGDAEKLTILRGCPGFPGSPGQKGEIGPPGITGEKGPPGIAGKVGPPGISGVGGSKGEKGDAGLPASVYAAKSCKELLQQGEVLSGWYTISPAGQQPLKVLCDMQTDGGGWTVFQRRSDGSVDFFRDWNSYKNGFGSRLSEFWLGNENLHVLTSSGTWEMRIDLEGFDKTKHFAKYSSFQLLGESDNYKLLLGDFKEGNAGNGMDVHANMPFSTKDKDFSADKCATLYKGGWWYNACHHANLNGLYHSGQHDSYADGINWAYGLGYHHSYKSSEMKMRPVE</sequence>
<dbReference type="SUPFAM" id="SSF56496">
    <property type="entry name" value="Fibrinogen C-terminal domain-like"/>
    <property type="match status" value="1"/>
</dbReference>
<evidence type="ECO:0000313" key="5">
    <source>
        <dbReference type="EMBL" id="KAG9477835.1"/>
    </source>
</evidence>
<dbReference type="PROSITE" id="PS00514">
    <property type="entry name" value="FIBRINOGEN_C_1"/>
    <property type="match status" value="1"/>
</dbReference>
<dbReference type="GO" id="GO:0005102">
    <property type="term" value="F:signaling receptor binding"/>
    <property type="evidence" value="ECO:0007669"/>
    <property type="project" value="TreeGrafter"/>
</dbReference>
<dbReference type="NCBIfam" id="NF040941">
    <property type="entry name" value="GGGWT_bact"/>
    <property type="match status" value="1"/>
</dbReference>
<comment type="caution">
    <text evidence="5">The sequence shown here is derived from an EMBL/GenBank/DDBJ whole genome shotgun (WGS) entry which is preliminary data.</text>
</comment>
<accession>A0A8J6EZF0</accession>
<dbReference type="CDD" id="cd00087">
    <property type="entry name" value="FReD"/>
    <property type="match status" value="1"/>
</dbReference>
<feature type="signal peptide" evidence="3">
    <location>
        <begin position="1"/>
        <end position="18"/>
    </location>
</feature>
<evidence type="ECO:0000259" key="4">
    <source>
        <dbReference type="PROSITE" id="PS51406"/>
    </source>
</evidence>
<keyword evidence="1" id="KW-1015">Disulfide bond</keyword>
<dbReference type="GO" id="GO:0005615">
    <property type="term" value="C:extracellular space"/>
    <property type="evidence" value="ECO:0007669"/>
    <property type="project" value="TreeGrafter"/>
</dbReference>
<evidence type="ECO:0000256" key="2">
    <source>
        <dbReference type="SAM" id="MobiDB-lite"/>
    </source>
</evidence>
<dbReference type="PANTHER" id="PTHR19143">
    <property type="entry name" value="FIBRINOGEN/TENASCIN/ANGIOPOEITIN"/>
    <property type="match status" value="1"/>
</dbReference>
<evidence type="ECO:0000256" key="3">
    <source>
        <dbReference type="SAM" id="SignalP"/>
    </source>
</evidence>
<keyword evidence="3" id="KW-0732">Signal</keyword>
<dbReference type="EMBL" id="WNTK01000009">
    <property type="protein sequence ID" value="KAG9477835.1"/>
    <property type="molecule type" value="Genomic_DNA"/>
</dbReference>
<proteinExistence type="predicted"/>
<dbReference type="OrthoDB" id="7735550at2759"/>
<dbReference type="PANTHER" id="PTHR19143:SF460">
    <property type="entry name" value="FICOLIN-1 ISOFORM X1"/>
    <property type="match status" value="1"/>
</dbReference>
<dbReference type="PROSITE" id="PS51406">
    <property type="entry name" value="FIBRINOGEN_C_2"/>
    <property type="match status" value="1"/>
</dbReference>
<dbReference type="FunFam" id="3.90.215.10:FF:000001">
    <property type="entry name" value="Tenascin isoform 1"/>
    <property type="match status" value="1"/>
</dbReference>
<keyword evidence="6" id="KW-1185">Reference proteome</keyword>
<feature type="chain" id="PRO_5035305182" description="Fibrinogen C-terminal domain-containing protein" evidence="3">
    <location>
        <begin position="19"/>
        <end position="310"/>
    </location>
</feature>
<dbReference type="Gene3D" id="3.90.215.10">
    <property type="entry name" value="Gamma Fibrinogen, chain A, domain 1"/>
    <property type="match status" value="1"/>
</dbReference>
<dbReference type="SMART" id="SM00186">
    <property type="entry name" value="FBG"/>
    <property type="match status" value="1"/>
</dbReference>
<dbReference type="Pfam" id="PF01391">
    <property type="entry name" value="Collagen"/>
    <property type="match status" value="1"/>
</dbReference>
<protein>
    <recommendedName>
        <fullName evidence="4">Fibrinogen C-terminal domain-containing protein</fullName>
    </recommendedName>
</protein>
<dbReference type="InterPro" id="IPR008160">
    <property type="entry name" value="Collagen"/>
</dbReference>
<reference evidence="5" key="1">
    <citation type="thesis" date="2020" institute="ProQuest LLC" country="789 East Eisenhower Parkway, Ann Arbor, MI, USA">
        <title>Comparative Genomics and Chromosome Evolution.</title>
        <authorList>
            <person name="Mudd A.B."/>
        </authorList>
    </citation>
    <scope>NUCLEOTIDE SEQUENCE</scope>
    <source>
        <strain evidence="5">HN-11 Male</strain>
        <tissue evidence="5">Kidney and liver</tissue>
    </source>
</reference>
<dbReference type="GO" id="GO:0001867">
    <property type="term" value="P:complement activation, lectin pathway"/>
    <property type="evidence" value="ECO:0007669"/>
    <property type="project" value="TreeGrafter"/>
</dbReference>
<name>A0A8J6EZF0_ELECQ</name>
<feature type="domain" description="Fibrinogen C-terminal" evidence="4">
    <location>
        <begin position="94"/>
        <end position="310"/>
    </location>
</feature>
<dbReference type="AlphaFoldDB" id="A0A8J6EZF0"/>
<dbReference type="InterPro" id="IPR036056">
    <property type="entry name" value="Fibrinogen-like_C"/>
</dbReference>
<dbReference type="Pfam" id="PF00147">
    <property type="entry name" value="Fibrinogen_C"/>
    <property type="match status" value="1"/>
</dbReference>
<organism evidence="5 6">
    <name type="scientific">Eleutherodactylus coqui</name>
    <name type="common">Puerto Rican coqui</name>
    <dbReference type="NCBI Taxonomy" id="57060"/>
    <lineage>
        <taxon>Eukaryota</taxon>
        <taxon>Metazoa</taxon>
        <taxon>Chordata</taxon>
        <taxon>Craniata</taxon>
        <taxon>Vertebrata</taxon>
        <taxon>Euteleostomi</taxon>
        <taxon>Amphibia</taxon>
        <taxon>Batrachia</taxon>
        <taxon>Anura</taxon>
        <taxon>Neobatrachia</taxon>
        <taxon>Hyloidea</taxon>
        <taxon>Eleutherodactylidae</taxon>
        <taxon>Eleutherodactylinae</taxon>
        <taxon>Eleutherodactylus</taxon>
        <taxon>Eleutherodactylus</taxon>
    </lineage>
</organism>
<evidence type="ECO:0000256" key="1">
    <source>
        <dbReference type="ARBA" id="ARBA00023157"/>
    </source>
</evidence>